<sequence length="98" mass="11404">MVKIPLDNLRDLFNQCDYYEMVLQRQLRHETITSNHADPPPYGDPWCTHSQTVAYFDHQGNFVAEVHQFLRPDGKLGASGLPDPKRLFYNGEIFWASH</sequence>
<organism evidence="1 2">
    <name type="scientific">Fraserbacteria sp. (strain RBG_16_55_9)</name>
    <dbReference type="NCBI Taxonomy" id="1817864"/>
    <lineage>
        <taxon>Bacteria</taxon>
        <taxon>Candidatus Fraseribacteriota</taxon>
    </lineage>
</organism>
<dbReference type="EMBL" id="MFGX01000016">
    <property type="protein sequence ID" value="OGF57219.1"/>
    <property type="molecule type" value="Genomic_DNA"/>
</dbReference>
<comment type="caution">
    <text evidence="1">The sequence shown here is derived from an EMBL/GenBank/DDBJ whole genome shotgun (WGS) entry which is preliminary data.</text>
</comment>
<dbReference type="AlphaFoldDB" id="A0A1F5V1C3"/>
<protein>
    <submittedName>
        <fullName evidence="1">Uncharacterized protein</fullName>
    </submittedName>
</protein>
<evidence type="ECO:0000313" key="2">
    <source>
        <dbReference type="Proteomes" id="UP000179157"/>
    </source>
</evidence>
<dbReference type="STRING" id="1817864.A2Z21_02140"/>
<dbReference type="Proteomes" id="UP000179157">
    <property type="component" value="Unassembled WGS sequence"/>
</dbReference>
<name>A0A1F5V1C3_FRAXR</name>
<accession>A0A1F5V1C3</accession>
<evidence type="ECO:0000313" key="1">
    <source>
        <dbReference type="EMBL" id="OGF57219.1"/>
    </source>
</evidence>
<gene>
    <name evidence="1" type="ORF">A2Z21_02140</name>
</gene>
<proteinExistence type="predicted"/>
<reference evidence="1 2" key="1">
    <citation type="journal article" date="2016" name="Nat. Commun.">
        <title>Thousands of microbial genomes shed light on interconnected biogeochemical processes in an aquifer system.</title>
        <authorList>
            <person name="Anantharaman K."/>
            <person name="Brown C.T."/>
            <person name="Hug L.A."/>
            <person name="Sharon I."/>
            <person name="Castelle C.J."/>
            <person name="Probst A.J."/>
            <person name="Thomas B.C."/>
            <person name="Singh A."/>
            <person name="Wilkins M.J."/>
            <person name="Karaoz U."/>
            <person name="Brodie E.L."/>
            <person name="Williams K.H."/>
            <person name="Hubbard S.S."/>
            <person name="Banfield J.F."/>
        </authorList>
    </citation>
    <scope>NUCLEOTIDE SEQUENCE [LARGE SCALE GENOMIC DNA]</scope>
    <source>
        <strain evidence="2">RBG_16_55_9</strain>
    </source>
</reference>